<evidence type="ECO:0000256" key="1">
    <source>
        <dbReference type="SAM" id="MobiDB-lite"/>
    </source>
</evidence>
<protein>
    <submittedName>
        <fullName evidence="2">Uncharacterized protein</fullName>
    </submittedName>
</protein>
<sequence length="133" mass="15464">MRRETRGTNARDNMHCDTSRGKHRVTKNFGSRQFLFFTKKTKKIIEQAPCTTVASKHSFDDRNLPQTSSHKRRKTARKTNGKHARCALNGQHATKVRHSPLCCAGGHHRFGTSRCLWMLFVTIGFRRLYKHRQ</sequence>
<accession>A0A131YCI9</accession>
<feature type="region of interest" description="Disordered" evidence="1">
    <location>
        <begin position="56"/>
        <end position="83"/>
    </location>
</feature>
<reference evidence="2" key="1">
    <citation type="journal article" date="2016" name="Ticks Tick Borne Dis.">
        <title>De novo assembly and annotation of the salivary gland transcriptome of Rhipicephalus appendiculatus male and female ticks during blood feeding.</title>
        <authorList>
            <person name="de Castro M.H."/>
            <person name="de Klerk D."/>
            <person name="Pienaar R."/>
            <person name="Latif A.A."/>
            <person name="Rees D.J."/>
            <person name="Mans B.J."/>
        </authorList>
    </citation>
    <scope>NUCLEOTIDE SEQUENCE</scope>
    <source>
        <tissue evidence="2">Salivary glands</tissue>
    </source>
</reference>
<name>A0A131YCI9_RHIAP</name>
<feature type="region of interest" description="Disordered" evidence="1">
    <location>
        <begin position="1"/>
        <end position="22"/>
    </location>
</feature>
<organism evidence="2">
    <name type="scientific">Rhipicephalus appendiculatus</name>
    <name type="common">Brown ear tick</name>
    <dbReference type="NCBI Taxonomy" id="34631"/>
    <lineage>
        <taxon>Eukaryota</taxon>
        <taxon>Metazoa</taxon>
        <taxon>Ecdysozoa</taxon>
        <taxon>Arthropoda</taxon>
        <taxon>Chelicerata</taxon>
        <taxon>Arachnida</taxon>
        <taxon>Acari</taxon>
        <taxon>Parasitiformes</taxon>
        <taxon>Ixodida</taxon>
        <taxon>Ixodoidea</taxon>
        <taxon>Ixodidae</taxon>
        <taxon>Rhipicephalinae</taxon>
        <taxon>Rhipicephalus</taxon>
        <taxon>Rhipicephalus</taxon>
    </lineage>
</organism>
<feature type="compositionally biased region" description="Basic residues" evidence="1">
    <location>
        <begin position="69"/>
        <end position="83"/>
    </location>
</feature>
<dbReference type="AlphaFoldDB" id="A0A131YCI9"/>
<dbReference type="EMBL" id="GEDV01012375">
    <property type="protein sequence ID" value="JAP76182.1"/>
    <property type="molecule type" value="Transcribed_RNA"/>
</dbReference>
<proteinExistence type="predicted"/>
<evidence type="ECO:0000313" key="2">
    <source>
        <dbReference type="EMBL" id="JAP76182.1"/>
    </source>
</evidence>